<keyword evidence="1" id="KW-0812">Transmembrane</keyword>
<comment type="caution">
    <text evidence="2">The sequence shown here is derived from an EMBL/GenBank/DDBJ whole genome shotgun (WGS) entry which is preliminary data.</text>
</comment>
<organism evidence="2 3">
    <name type="scientific">[Eubacterium] siraeum</name>
    <dbReference type="NCBI Taxonomy" id="39492"/>
    <lineage>
        <taxon>Bacteria</taxon>
        <taxon>Bacillati</taxon>
        <taxon>Bacillota</taxon>
        <taxon>Clostridia</taxon>
        <taxon>Eubacteriales</taxon>
        <taxon>Oscillospiraceae</taxon>
        <taxon>Oscillospiraceae incertae sedis</taxon>
    </lineage>
</organism>
<dbReference type="Proteomes" id="UP001210809">
    <property type="component" value="Unassembled WGS sequence"/>
</dbReference>
<evidence type="ECO:0000256" key="1">
    <source>
        <dbReference type="SAM" id="Phobius"/>
    </source>
</evidence>
<evidence type="ECO:0000313" key="2">
    <source>
        <dbReference type="EMBL" id="MDB8004114.1"/>
    </source>
</evidence>
<feature type="transmembrane region" description="Helical" evidence="1">
    <location>
        <begin position="118"/>
        <end position="142"/>
    </location>
</feature>
<dbReference type="PANTHER" id="PTHR36434:SF1">
    <property type="entry name" value="MEMBRANE PROTEASE YUGP-RELATED"/>
    <property type="match status" value="1"/>
</dbReference>
<dbReference type="PANTHER" id="PTHR36434">
    <property type="entry name" value="MEMBRANE PROTEASE YUGP-RELATED"/>
    <property type="match status" value="1"/>
</dbReference>
<sequence length="224" mass="24323">MPEFILYLLLIAAFIFSIFTSINVKGTFRKYNKMPSSRGVSAADIARQILDSNGLYNVQVTRVSGELTDHYDPRTNTVALSAPVYDSVSVGAIGVAAHEVGHAIQYAENYTPIRIRMAILPVAQFGSSAWILFFILGIVFNIPILRGIGIGLFAAIVLFQLITLPVEFNASHRALATIKNQGILFGAEYTGAKKTLTAAAMTYVASLAVALLQLLRLIASSRRD</sequence>
<proteinExistence type="predicted"/>
<name>A0AAW6D1S7_9FIRM</name>
<gene>
    <name evidence="2" type="ORF">PNE09_08530</name>
</gene>
<accession>A0AAW6D1S7</accession>
<feature type="transmembrane region" description="Helical" evidence="1">
    <location>
        <begin position="6"/>
        <end position="24"/>
    </location>
</feature>
<dbReference type="EMBL" id="JAQLXW010000011">
    <property type="protein sequence ID" value="MDB8004114.1"/>
    <property type="molecule type" value="Genomic_DNA"/>
</dbReference>
<feature type="transmembrane region" description="Helical" evidence="1">
    <location>
        <begin position="200"/>
        <end position="219"/>
    </location>
</feature>
<dbReference type="Pfam" id="PF04298">
    <property type="entry name" value="Zn_peptidase_2"/>
    <property type="match status" value="1"/>
</dbReference>
<keyword evidence="1" id="KW-1133">Transmembrane helix</keyword>
<dbReference type="AlphaFoldDB" id="A0AAW6D1S7"/>
<reference evidence="2" key="1">
    <citation type="submission" date="2023-01" db="EMBL/GenBank/DDBJ databases">
        <title>Human gut microbiome strain richness.</title>
        <authorList>
            <person name="Chen-Liaw A."/>
        </authorList>
    </citation>
    <scope>NUCLEOTIDE SEQUENCE</scope>
    <source>
        <strain evidence="2">1001283st1_G1_1001283B150217_161031</strain>
    </source>
</reference>
<keyword evidence="1" id="KW-0472">Membrane</keyword>
<protein>
    <submittedName>
        <fullName evidence="2">Zinc metallopeptidase</fullName>
    </submittedName>
</protein>
<feature type="transmembrane region" description="Helical" evidence="1">
    <location>
        <begin position="148"/>
        <end position="166"/>
    </location>
</feature>
<dbReference type="InterPro" id="IPR007395">
    <property type="entry name" value="Zn_peptidase_2"/>
</dbReference>
<evidence type="ECO:0000313" key="3">
    <source>
        <dbReference type="Proteomes" id="UP001210809"/>
    </source>
</evidence>